<dbReference type="OrthoDB" id="3292498at2"/>
<evidence type="ECO:0000313" key="1">
    <source>
        <dbReference type="EMBL" id="RSD15460.1"/>
    </source>
</evidence>
<keyword evidence="2" id="KW-1185">Reference proteome</keyword>
<gene>
    <name evidence="1" type="ORF">EIY87_24135</name>
</gene>
<organism evidence="1 2">
    <name type="scientific">Amycolatopsis eburnea</name>
    <dbReference type="NCBI Taxonomy" id="2267691"/>
    <lineage>
        <taxon>Bacteria</taxon>
        <taxon>Bacillati</taxon>
        <taxon>Actinomycetota</taxon>
        <taxon>Actinomycetes</taxon>
        <taxon>Pseudonocardiales</taxon>
        <taxon>Pseudonocardiaceae</taxon>
        <taxon>Amycolatopsis</taxon>
    </lineage>
</organism>
<reference evidence="1 2" key="1">
    <citation type="submission" date="2018-12" db="EMBL/GenBank/DDBJ databases">
        <title>Amycolatopsis eburnea sp. nov. actinomycete associate with arbuscular mycorrhiza fungal spore.</title>
        <authorList>
            <person name="Lumyong S."/>
            <person name="Chaiya L."/>
        </authorList>
    </citation>
    <scope>NUCLEOTIDE SEQUENCE [LARGE SCALE GENOMIC DNA]</scope>
    <source>
        <strain evidence="1 2">GLM-1</strain>
    </source>
</reference>
<comment type="caution">
    <text evidence="1">The sequence shown here is derived from an EMBL/GenBank/DDBJ whole genome shotgun (WGS) entry which is preliminary data.</text>
</comment>
<dbReference type="Proteomes" id="UP000267081">
    <property type="component" value="Unassembled WGS sequence"/>
</dbReference>
<evidence type="ECO:0000313" key="2">
    <source>
        <dbReference type="Proteomes" id="UP000267081"/>
    </source>
</evidence>
<proteinExistence type="predicted"/>
<accession>A0A427T6T5</accession>
<name>A0A427T6T5_9PSEU</name>
<dbReference type="AlphaFoldDB" id="A0A427T6T5"/>
<sequence length="119" mass="13217">MGYRGPLPKNAVARVNTCVGALRTSPRWGRLVRRHLTQVTYTGRRSGRTFTTPVGYRRTGDVVTIGVRLPDAKSWWRNFTGDGAPLSLELDDTDRTGHAVARRDEKGRVTVTVRLDAPA</sequence>
<dbReference type="Gene3D" id="2.30.110.10">
    <property type="entry name" value="Electron Transport, Fmn-binding Protein, Chain A"/>
    <property type="match status" value="1"/>
</dbReference>
<dbReference type="RefSeq" id="WP_125312048.1">
    <property type="nucleotide sequence ID" value="NZ_RSEC01000053.1"/>
</dbReference>
<dbReference type="InterPro" id="IPR012349">
    <property type="entry name" value="Split_barrel_FMN-bd"/>
</dbReference>
<evidence type="ECO:0008006" key="3">
    <source>
        <dbReference type="Google" id="ProtNLM"/>
    </source>
</evidence>
<protein>
    <recommendedName>
        <fullName evidence="3">DUF385 domain-containing protein</fullName>
    </recommendedName>
</protein>
<dbReference type="EMBL" id="RSEC01000053">
    <property type="protein sequence ID" value="RSD15460.1"/>
    <property type="molecule type" value="Genomic_DNA"/>
</dbReference>